<evidence type="ECO:0000256" key="3">
    <source>
        <dbReference type="SAM" id="Phobius"/>
    </source>
</evidence>
<dbReference type="AlphaFoldDB" id="A0A9W9VZB3"/>
<name>A0A9W9VZB3_9EURO</name>
<evidence type="ECO:0008006" key="6">
    <source>
        <dbReference type="Google" id="ProtNLM"/>
    </source>
</evidence>
<dbReference type="InterPro" id="IPR036908">
    <property type="entry name" value="RlpA-like_sf"/>
</dbReference>
<reference evidence="4" key="1">
    <citation type="submission" date="2022-12" db="EMBL/GenBank/DDBJ databases">
        <authorList>
            <person name="Petersen C."/>
        </authorList>
    </citation>
    <scope>NUCLEOTIDE SEQUENCE</scope>
    <source>
        <strain evidence="4">IBT 29677</strain>
    </source>
</reference>
<organism evidence="4 5">
    <name type="scientific">Penicillium cosmopolitanum</name>
    <dbReference type="NCBI Taxonomy" id="1131564"/>
    <lineage>
        <taxon>Eukaryota</taxon>
        <taxon>Fungi</taxon>
        <taxon>Dikarya</taxon>
        <taxon>Ascomycota</taxon>
        <taxon>Pezizomycotina</taxon>
        <taxon>Eurotiomycetes</taxon>
        <taxon>Eurotiomycetidae</taxon>
        <taxon>Eurotiales</taxon>
        <taxon>Aspergillaceae</taxon>
        <taxon>Penicillium</taxon>
    </lineage>
</organism>
<dbReference type="EMBL" id="JAPZBU010000008">
    <property type="protein sequence ID" value="KAJ5392050.1"/>
    <property type="molecule type" value="Genomic_DNA"/>
</dbReference>
<keyword evidence="3" id="KW-0472">Membrane</keyword>
<proteinExistence type="predicted"/>
<evidence type="ECO:0000313" key="5">
    <source>
        <dbReference type="Proteomes" id="UP001147747"/>
    </source>
</evidence>
<feature type="compositionally biased region" description="Basic and acidic residues" evidence="2">
    <location>
        <begin position="1"/>
        <end position="10"/>
    </location>
</feature>
<dbReference type="InterPro" id="IPR051477">
    <property type="entry name" value="Expansin_CellWall"/>
</dbReference>
<protein>
    <recommendedName>
        <fullName evidence="6">RlpA-like protein double-psi beta-barrel domain-containing protein</fullName>
    </recommendedName>
</protein>
<dbReference type="SUPFAM" id="SSF50685">
    <property type="entry name" value="Barwin-like endoglucanases"/>
    <property type="match status" value="1"/>
</dbReference>
<evidence type="ECO:0000313" key="4">
    <source>
        <dbReference type="EMBL" id="KAJ5392050.1"/>
    </source>
</evidence>
<keyword evidence="3" id="KW-0812">Transmembrane</keyword>
<evidence type="ECO:0000256" key="2">
    <source>
        <dbReference type="SAM" id="MobiDB-lite"/>
    </source>
</evidence>
<feature type="transmembrane region" description="Helical" evidence="3">
    <location>
        <begin position="98"/>
        <end position="122"/>
    </location>
</feature>
<accession>A0A9W9VZB3</accession>
<dbReference type="RefSeq" id="XP_056487728.1">
    <property type="nucleotide sequence ID" value="XM_056632177.1"/>
</dbReference>
<dbReference type="PANTHER" id="PTHR31836:SF27">
    <property type="entry name" value="RLPA-LIKE PROTEIN DOUBLE-PSI BETA-BARREL DOMAIN-CONTAINING PROTEIN"/>
    <property type="match status" value="1"/>
</dbReference>
<dbReference type="Proteomes" id="UP001147747">
    <property type="component" value="Unassembled WGS sequence"/>
</dbReference>
<dbReference type="Gene3D" id="2.40.40.10">
    <property type="entry name" value="RlpA-like domain"/>
    <property type="match status" value="1"/>
</dbReference>
<keyword evidence="5" id="KW-1185">Reference proteome</keyword>
<dbReference type="OrthoDB" id="623670at2759"/>
<feature type="region of interest" description="Disordered" evidence="2">
    <location>
        <begin position="1"/>
        <end position="68"/>
    </location>
</feature>
<comment type="caution">
    <text evidence="4">The sequence shown here is derived from an EMBL/GenBank/DDBJ whole genome shotgun (WGS) entry which is preliminary data.</text>
</comment>
<keyword evidence="3" id="KW-1133">Transmembrane helix</keyword>
<sequence length="252" mass="26816">MVTTSPEKHPQHSTTDPESPVSPISDPSAPHDNNSHDAWNSMPKRKPVPVPATATGADSPTKETESKTKLAGFGATFSAFLTLNWYRDASQRQKRKYLIIGAAIAGVLLLALIIGLAVGLTVGKKKSSSSSNLALPTSHGGPYSGDLTYYNPGLGSCGYTNSDTDLICAVSHVLFDAASTGSNPNENPLCGMKLRLRRDGASVDVKVVDRCVGCKETDLDVTETVFKKVADVDQGRVLMDWAWLEQAPVSVS</sequence>
<keyword evidence="1" id="KW-0732">Signal</keyword>
<evidence type="ECO:0000256" key="1">
    <source>
        <dbReference type="ARBA" id="ARBA00022729"/>
    </source>
</evidence>
<dbReference type="GeneID" id="81371157"/>
<reference evidence="4" key="2">
    <citation type="journal article" date="2023" name="IMA Fungus">
        <title>Comparative genomic study of the Penicillium genus elucidates a diverse pangenome and 15 lateral gene transfer events.</title>
        <authorList>
            <person name="Petersen C."/>
            <person name="Sorensen T."/>
            <person name="Nielsen M.R."/>
            <person name="Sondergaard T.E."/>
            <person name="Sorensen J.L."/>
            <person name="Fitzpatrick D.A."/>
            <person name="Frisvad J.C."/>
            <person name="Nielsen K.L."/>
        </authorList>
    </citation>
    <scope>NUCLEOTIDE SEQUENCE</scope>
    <source>
        <strain evidence="4">IBT 29677</strain>
    </source>
</reference>
<gene>
    <name evidence="4" type="ORF">N7509_007540</name>
</gene>
<dbReference type="PANTHER" id="PTHR31836">
    <property type="match status" value="1"/>
</dbReference>
<dbReference type="CDD" id="cd22191">
    <property type="entry name" value="DPBB_RlpA_EXP_N-like"/>
    <property type="match status" value="1"/>
</dbReference>